<protein>
    <submittedName>
        <fullName evidence="2">DUF983 domain-containing protein</fullName>
    </submittedName>
</protein>
<dbReference type="RefSeq" id="WP_207349358.1">
    <property type="nucleotide sequence ID" value="NZ_JAFMPY010000003.1"/>
</dbReference>
<sequence length="151" mass="16298">MNEAGRPPLPPTPSPADWRPATPRPLGTALWRGLRGRCPRCGEGRLFGSFLKSVEACEECGLEVHHHRADDLPPYLTVFIVGHLVVAGFMASEELVELSMWQHLAIWVPVTILLSLVLLQPLKGATIGLQWALGLGGFSGMPEAETGESPG</sequence>
<dbReference type="Proteomes" id="UP000664288">
    <property type="component" value="Unassembled WGS sequence"/>
</dbReference>
<dbReference type="NCBIfam" id="NF004633">
    <property type="entry name" value="PRK05978.1"/>
    <property type="match status" value="1"/>
</dbReference>
<proteinExistence type="predicted"/>
<accession>A0ABS3IZ81</accession>
<comment type="caution">
    <text evidence="2">The sequence shown here is derived from an EMBL/GenBank/DDBJ whole genome shotgun (WGS) entry which is preliminary data.</text>
</comment>
<gene>
    <name evidence="2" type="ORF">J1C47_03650</name>
</gene>
<evidence type="ECO:0000313" key="3">
    <source>
        <dbReference type="Proteomes" id="UP000664288"/>
    </source>
</evidence>
<reference evidence="2 3" key="1">
    <citation type="submission" date="2021-03" db="EMBL/GenBank/DDBJ databases">
        <title>Whole genome sequence of Jiella sp. MQZ13P-4.</title>
        <authorList>
            <person name="Tuo L."/>
        </authorList>
    </citation>
    <scope>NUCLEOTIDE SEQUENCE [LARGE SCALE GENOMIC DNA]</scope>
    <source>
        <strain evidence="2 3">MQZ13P-4</strain>
    </source>
</reference>
<evidence type="ECO:0000256" key="1">
    <source>
        <dbReference type="SAM" id="MobiDB-lite"/>
    </source>
</evidence>
<dbReference type="Pfam" id="PF06170">
    <property type="entry name" value="DUF983"/>
    <property type="match status" value="1"/>
</dbReference>
<keyword evidence="3" id="KW-1185">Reference proteome</keyword>
<dbReference type="InterPro" id="IPR009325">
    <property type="entry name" value="DUF983"/>
</dbReference>
<organism evidence="2 3">
    <name type="scientific">Jiella sonneratiae</name>
    <dbReference type="NCBI Taxonomy" id="2816856"/>
    <lineage>
        <taxon>Bacteria</taxon>
        <taxon>Pseudomonadati</taxon>
        <taxon>Pseudomonadota</taxon>
        <taxon>Alphaproteobacteria</taxon>
        <taxon>Hyphomicrobiales</taxon>
        <taxon>Aurantimonadaceae</taxon>
        <taxon>Jiella</taxon>
    </lineage>
</organism>
<name>A0ABS3IZ81_9HYPH</name>
<evidence type="ECO:0000313" key="2">
    <source>
        <dbReference type="EMBL" id="MBO0902721.1"/>
    </source>
</evidence>
<dbReference type="EMBL" id="JAFMPY010000003">
    <property type="protein sequence ID" value="MBO0902721.1"/>
    <property type="molecule type" value="Genomic_DNA"/>
</dbReference>
<feature type="region of interest" description="Disordered" evidence="1">
    <location>
        <begin position="1"/>
        <end position="23"/>
    </location>
</feature>